<organism evidence="2 3">
    <name type="scientific">Golovinomyces cichoracearum</name>
    <dbReference type="NCBI Taxonomy" id="62708"/>
    <lineage>
        <taxon>Eukaryota</taxon>
        <taxon>Fungi</taxon>
        <taxon>Dikarya</taxon>
        <taxon>Ascomycota</taxon>
        <taxon>Pezizomycotina</taxon>
        <taxon>Leotiomycetes</taxon>
        <taxon>Erysiphales</taxon>
        <taxon>Erysiphaceae</taxon>
        <taxon>Golovinomyces</taxon>
    </lineage>
</organism>
<comment type="caution">
    <text evidence="2">The sequence shown here is derived from an EMBL/GenBank/DDBJ whole genome shotgun (WGS) entry which is preliminary data.</text>
</comment>
<accession>A0A420H7W6</accession>
<dbReference type="Proteomes" id="UP000283383">
    <property type="component" value="Unassembled WGS sequence"/>
</dbReference>
<evidence type="ECO:0000256" key="1">
    <source>
        <dbReference type="SAM" id="MobiDB-lite"/>
    </source>
</evidence>
<evidence type="ECO:0000313" key="3">
    <source>
        <dbReference type="Proteomes" id="UP000283383"/>
    </source>
</evidence>
<evidence type="ECO:0000313" key="2">
    <source>
        <dbReference type="EMBL" id="RKF53519.1"/>
    </source>
</evidence>
<sequence>MDGRGASSNQRAKEIQKFSKANCPGNSSLDEIKENLSKEKLMKKDSTEDWSYHAIQQILNEEKVFLKAIKEHRNYSSVCFRTNKTNKDNLERENLLTLFQQLATVENSLSLPVMMQETFQTT</sequence>
<gene>
    <name evidence="2" type="ORF">GcM3_218045</name>
</gene>
<keyword evidence="3" id="KW-1185">Reference proteome</keyword>
<dbReference type="AlphaFoldDB" id="A0A420H7W6"/>
<protein>
    <submittedName>
        <fullName evidence="2">Uncharacterized protein</fullName>
    </submittedName>
</protein>
<dbReference type="EMBL" id="MCBQ01021805">
    <property type="protein sequence ID" value="RKF53519.1"/>
    <property type="molecule type" value="Genomic_DNA"/>
</dbReference>
<feature type="region of interest" description="Disordered" evidence="1">
    <location>
        <begin position="1"/>
        <end position="30"/>
    </location>
</feature>
<proteinExistence type="predicted"/>
<name>A0A420H7W6_9PEZI</name>
<reference evidence="2 3" key="1">
    <citation type="journal article" date="2018" name="BMC Genomics">
        <title>Comparative genome analyses reveal sequence features reflecting distinct modes of host-adaptation between dicot and monocot powdery mildew.</title>
        <authorList>
            <person name="Wu Y."/>
            <person name="Ma X."/>
            <person name="Pan Z."/>
            <person name="Kale S.D."/>
            <person name="Song Y."/>
            <person name="King H."/>
            <person name="Zhang Q."/>
            <person name="Presley C."/>
            <person name="Deng X."/>
            <person name="Wei C.I."/>
            <person name="Xiao S."/>
        </authorList>
    </citation>
    <scope>NUCLEOTIDE SEQUENCE [LARGE SCALE GENOMIC DNA]</scope>
    <source>
        <strain evidence="2">UMSG3</strain>
    </source>
</reference>
<feature type="compositionally biased region" description="Polar residues" evidence="1">
    <location>
        <begin position="1"/>
        <end position="10"/>
    </location>
</feature>